<dbReference type="InterPro" id="IPR001647">
    <property type="entry name" value="HTH_TetR"/>
</dbReference>
<accession>D1ALJ0</accession>
<feature type="transmembrane region" description="Helical" evidence="3">
    <location>
        <begin position="153"/>
        <end position="171"/>
    </location>
</feature>
<dbReference type="RefSeq" id="WP_012861927.1">
    <property type="nucleotide sequence ID" value="NC_013517.1"/>
</dbReference>
<dbReference type="STRING" id="526218.Sterm_2480"/>
<feature type="domain" description="HTH tetR-type" evidence="4">
    <location>
        <begin position="1"/>
        <end position="60"/>
    </location>
</feature>
<evidence type="ECO:0000256" key="3">
    <source>
        <dbReference type="SAM" id="Phobius"/>
    </source>
</evidence>
<evidence type="ECO:0000313" key="5">
    <source>
        <dbReference type="EMBL" id="ACZ09333.1"/>
    </source>
</evidence>
<evidence type="ECO:0000259" key="4">
    <source>
        <dbReference type="PROSITE" id="PS50977"/>
    </source>
</evidence>
<feature type="DNA-binding region" description="H-T-H motif" evidence="2">
    <location>
        <begin position="23"/>
        <end position="42"/>
    </location>
</feature>
<dbReference type="EMBL" id="CP001739">
    <property type="protein sequence ID" value="ACZ09333.1"/>
    <property type="molecule type" value="Genomic_DNA"/>
</dbReference>
<dbReference type="Gene3D" id="1.10.357.10">
    <property type="entry name" value="Tetracycline Repressor, domain 2"/>
    <property type="match status" value="1"/>
</dbReference>
<gene>
    <name evidence="5" type="ordered locus">Sterm_2480</name>
</gene>
<organism evidence="5 6">
    <name type="scientific">Sebaldella termitidis (strain ATCC 33386 / NCTC 11300)</name>
    <dbReference type="NCBI Taxonomy" id="526218"/>
    <lineage>
        <taxon>Bacteria</taxon>
        <taxon>Fusobacteriati</taxon>
        <taxon>Fusobacteriota</taxon>
        <taxon>Fusobacteriia</taxon>
        <taxon>Fusobacteriales</taxon>
        <taxon>Leptotrichiaceae</taxon>
        <taxon>Sebaldella</taxon>
    </lineage>
</organism>
<keyword evidence="1 2" id="KW-0238">DNA-binding</keyword>
<dbReference type="KEGG" id="str:Sterm_2480"/>
<reference evidence="6" key="1">
    <citation type="submission" date="2009-09" db="EMBL/GenBank/DDBJ databases">
        <title>The complete chromosome of Sebaldella termitidis ATCC 33386.</title>
        <authorList>
            <consortium name="US DOE Joint Genome Institute (JGI-PGF)"/>
            <person name="Lucas S."/>
            <person name="Copeland A."/>
            <person name="Lapidus A."/>
            <person name="Glavina del Rio T."/>
            <person name="Dalin E."/>
            <person name="Tice H."/>
            <person name="Bruce D."/>
            <person name="Goodwin L."/>
            <person name="Pitluck S."/>
            <person name="Kyrpides N."/>
            <person name="Mavromatis K."/>
            <person name="Ivanova N."/>
            <person name="Mikhailova N."/>
            <person name="Sims D."/>
            <person name="Meincke L."/>
            <person name="Brettin T."/>
            <person name="Detter J.C."/>
            <person name="Han C."/>
            <person name="Larimer F."/>
            <person name="Land M."/>
            <person name="Hauser L."/>
            <person name="Markowitz V."/>
            <person name="Cheng J.F."/>
            <person name="Hugenholtz P."/>
            <person name="Woyke T."/>
            <person name="Wu D."/>
            <person name="Eisen J.A."/>
        </authorList>
    </citation>
    <scope>NUCLEOTIDE SEQUENCE [LARGE SCALE GENOMIC DNA]</scope>
    <source>
        <strain evidence="6">ATCC 33386 / NCTC 11300</strain>
    </source>
</reference>
<keyword evidence="6" id="KW-1185">Reference proteome</keyword>
<dbReference type="AlphaFoldDB" id="D1ALJ0"/>
<evidence type="ECO:0000256" key="2">
    <source>
        <dbReference type="PROSITE-ProRule" id="PRU00335"/>
    </source>
</evidence>
<name>D1ALJ0_SEBTE</name>
<dbReference type="HOGENOM" id="CLU_1353843_0_0_0"/>
<dbReference type="PROSITE" id="PS50977">
    <property type="entry name" value="HTH_TETR_2"/>
    <property type="match status" value="1"/>
</dbReference>
<reference evidence="5 6" key="2">
    <citation type="journal article" date="2010" name="Stand. Genomic Sci.">
        <title>Complete genome sequence of Sebaldella termitidis type strain (NCTC 11300).</title>
        <authorList>
            <person name="Harmon-Smith M."/>
            <person name="Celia L."/>
            <person name="Chertkov O."/>
            <person name="Lapidus A."/>
            <person name="Copeland A."/>
            <person name="Glavina Del Rio T."/>
            <person name="Nolan M."/>
            <person name="Lucas S."/>
            <person name="Tice H."/>
            <person name="Cheng J.F."/>
            <person name="Han C."/>
            <person name="Detter J.C."/>
            <person name="Bruce D."/>
            <person name="Goodwin L."/>
            <person name="Pitluck S."/>
            <person name="Pati A."/>
            <person name="Liolios K."/>
            <person name="Ivanova N."/>
            <person name="Mavromatis K."/>
            <person name="Mikhailova N."/>
            <person name="Chen A."/>
            <person name="Palaniappan K."/>
            <person name="Land M."/>
            <person name="Hauser L."/>
            <person name="Chang Y.J."/>
            <person name="Jeffries C.D."/>
            <person name="Brettin T."/>
            <person name="Goker M."/>
            <person name="Beck B."/>
            <person name="Bristow J."/>
            <person name="Eisen J.A."/>
            <person name="Markowitz V."/>
            <person name="Hugenholtz P."/>
            <person name="Kyrpides N.C."/>
            <person name="Klenk H.P."/>
            <person name="Chen F."/>
        </authorList>
    </citation>
    <scope>NUCLEOTIDE SEQUENCE [LARGE SCALE GENOMIC DNA]</scope>
    <source>
        <strain evidence="6">ATCC 33386 / NCTC 11300</strain>
    </source>
</reference>
<dbReference type="GO" id="GO:0003677">
    <property type="term" value="F:DNA binding"/>
    <property type="evidence" value="ECO:0007669"/>
    <property type="project" value="UniProtKB-UniRule"/>
</dbReference>
<dbReference type="eggNOG" id="COG1309">
    <property type="taxonomic scope" value="Bacteria"/>
</dbReference>
<dbReference type="Proteomes" id="UP000000845">
    <property type="component" value="Chromosome"/>
</dbReference>
<dbReference type="SUPFAM" id="SSF46689">
    <property type="entry name" value="Homeodomain-like"/>
    <property type="match status" value="1"/>
</dbReference>
<protein>
    <submittedName>
        <fullName evidence="5">Transcriptional regulator, TetR family</fullName>
    </submittedName>
</protein>
<keyword evidence="3" id="KW-1133">Transmembrane helix</keyword>
<evidence type="ECO:0000256" key="1">
    <source>
        <dbReference type="ARBA" id="ARBA00023125"/>
    </source>
</evidence>
<keyword evidence="3" id="KW-0812">Transmembrane</keyword>
<proteinExistence type="predicted"/>
<keyword evidence="3" id="KW-0472">Membrane</keyword>
<evidence type="ECO:0000313" key="6">
    <source>
        <dbReference type="Proteomes" id="UP000000845"/>
    </source>
</evidence>
<sequence>MNKDELYKDLEQYFLEKGISEGSFKEFSEQRKISRTSLNYYFKNKDYIYTKILSKILKDFEKKFFAIINNEKLSYYERIDVILDMYFNITKKNIKLYPYIQHLNEIEKKVKNKKDVNTDEVIEIIKKICDNFIDITNKEIQNGSININYPKNYLFLIISTCLFPFTTPYIIESVINMSMEEFYEKHYEYMKYILLKEIEILK</sequence>
<dbReference type="InterPro" id="IPR009057">
    <property type="entry name" value="Homeodomain-like_sf"/>
</dbReference>